<evidence type="ECO:0000313" key="2">
    <source>
        <dbReference type="Proteomes" id="UP000756387"/>
    </source>
</evidence>
<reference evidence="1 2" key="1">
    <citation type="submission" date="2020-10" db="EMBL/GenBank/DDBJ databases">
        <title>Nocardioides sp. isolated from sludge.</title>
        <authorList>
            <person name="Zhang X."/>
        </authorList>
    </citation>
    <scope>NUCLEOTIDE SEQUENCE [LARGE SCALE GENOMIC DNA]</scope>
    <source>
        <strain evidence="1 2">Y6</strain>
    </source>
</reference>
<gene>
    <name evidence="1" type="ORF">IEQ44_06145</name>
</gene>
<sequence>MTDLVIGGLSRWLPLDLEADADEYAARLAQEYPRTRHAELVASGVAGMAARFRQAQQEAEAEGDSVLVAAWLFLRADDDLSPLAHATLQGLALPPGEETVEAVIERLLREEDEVYQEPEVRDLTTESGPATFLRYRPVDHSGAERVVHERSCVLWMRPDRGLVAILDAYTDDLMAGREVPEALAQLAEGVSGL</sequence>
<proteinExistence type="predicted"/>
<accession>A0ABR9RST6</accession>
<dbReference type="EMBL" id="JADCSA010000004">
    <property type="protein sequence ID" value="MBE7324227.1"/>
    <property type="molecule type" value="Genomic_DNA"/>
</dbReference>
<name>A0ABR9RST6_9ACTN</name>
<organism evidence="1 2">
    <name type="scientific">Nocardioides malaquae</name>
    <dbReference type="NCBI Taxonomy" id="2773426"/>
    <lineage>
        <taxon>Bacteria</taxon>
        <taxon>Bacillati</taxon>
        <taxon>Actinomycetota</taxon>
        <taxon>Actinomycetes</taxon>
        <taxon>Propionibacteriales</taxon>
        <taxon>Nocardioidaceae</taxon>
        <taxon>Nocardioides</taxon>
    </lineage>
</organism>
<evidence type="ECO:0000313" key="1">
    <source>
        <dbReference type="EMBL" id="MBE7324227.1"/>
    </source>
</evidence>
<protein>
    <submittedName>
        <fullName evidence="1">Uncharacterized protein</fullName>
    </submittedName>
</protein>
<dbReference type="Proteomes" id="UP000756387">
    <property type="component" value="Unassembled WGS sequence"/>
</dbReference>
<dbReference type="RefSeq" id="WP_193637551.1">
    <property type="nucleotide sequence ID" value="NZ_JADCSA010000004.1"/>
</dbReference>
<comment type="caution">
    <text evidence="1">The sequence shown here is derived from an EMBL/GenBank/DDBJ whole genome shotgun (WGS) entry which is preliminary data.</text>
</comment>
<keyword evidence="2" id="KW-1185">Reference proteome</keyword>